<dbReference type="SUPFAM" id="SSF103657">
    <property type="entry name" value="BAR/IMD domain-like"/>
    <property type="match status" value="1"/>
</dbReference>
<dbReference type="AlphaFoldDB" id="A0AAV2H4L4"/>
<evidence type="ECO:0000313" key="1">
    <source>
        <dbReference type="EMBL" id="CAL1528302.1"/>
    </source>
</evidence>
<organism evidence="1 2">
    <name type="scientific">Lymnaea stagnalis</name>
    <name type="common">Great pond snail</name>
    <name type="synonym">Helix stagnalis</name>
    <dbReference type="NCBI Taxonomy" id="6523"/>
    <lineage>
        <taxon>Eukaryota</taxon>
        <taxon>Metazoa</taxon>
        <taxon>Spiralia</taxon>
        <taxon>Lophotrochozoa</taxon>
        <taxon>Mollusca</taxon>
        <taxon>Gastropoda</taxon>
        <taxon>Heterobranchia</taxon>
        <taxon>Euthyneura</taxon>
        <taxon>Panpulmonata</taxon>
        <taxon>Hygrophila</taxon>
        <taxon>Lymnaeoidea</taxon>
        <taxon>Lymnaeidae</taxon>
        <taxon>Lymnaea</taxon>
    </lineage>
</organism>
<proteinExistence type="predicted"/>
<gene>
    <name evidence="1" type="ORF">GSLYS_00002472001</name>
</gene>
<protein>
    <submittedName>
        <fullName evidence="1">Uncharacterized protein</fullName>
    </submittedName>
</protein>
<dbReference type="InterPro" id="IPR027267">
    <property type="entry name" value="AH/BAR_dom_sf"/>
</dbReference>
<accession>A0AAV2H4L4</accession>
<dbReference type="Gene3D" id="1.20.1270.60">
    <property type="entry name" value="Arfaptin homology (AH) domain/BAR domain"/>
    <property type="match status" value="1"/>
</dbReference>
<keyword evidence="2" id="KW-1185">Reference proteome</keyword>
<name>A0AAV2H4L4_LYMST</name>
<sequence length="285" mass="32153">MFTLHLHRPVDTSSCIFSAWESLLMETELDAQAHMDAAGLLVKNVYRPLQEVASHKNRQADMLSSFRENFESVLSEAAESMYHSSFQGFASLPEGSSVDSEQVRGQLHNAHNDYILKIRAANRTVDEFNSFLPQILEELEEIYIDTGNTINVAIESHALLLLTKADEQHKRYEDQLKTCKLVSPHQDISFFVRATVGDNVTLNAPIPHQVFKPAVALTADVQVRSILNTLNNIQQTLCNQLIYDRLTEENVVRKRTQLQSQGMGIAISMKQNQDIIATLSNVCQR</sequence>
<comment type="caution">
    <text evidence="1">The sequence shown here is derived from an EMBL/GenBank/DDBJ whole genome shotgun (WGS) entry which is preliminary data.</text>
</comment>
<dbReference type="Proteomes" id="UP001497497">
    <property type="component" value="Unassembled WGS sequence"/>
</dbReference>
<evidence type="ECO:0000313" key="2">
    <source>
        <dbReference type="Proteomes" id="UP001497497"/>
    </source>
</evidence>
<reference evidence="1 2" key="1">
    <citation type="submission" date="2024-04" db="EMBL/GenBank/DDBJ databases">
        <authorList>
            <consortium name="Genoscope - CEA"/>
            <person name="William W."/>
        </authorList>
    </citation>
    <scope>NUCLEOTIDE SEQUENCE [LARGE SCALE GENOMIC DNA]</scope>
</reference>
<dbReference type="EMBL" id="CAXITT010000030">
    <property type="protein sequence ID" value="CAL1528302.1"/>
    <property type="molecule type" value="Genomic_DNA"/>
</dbReference>